<reference evidence="1 2" key="1">
    <citation type="submission" date="2021-07" db="EMBL/GenBank/DDBJ databases">
        <authorList>
            <person name="Palmer J.M."/>
        </authorList>
    </citation>
    <scope>NUCLEOTIDE SEQUENCE [LARGE SCALE GENOMIC DNA]</scope>
    <source>
        <strain evidence="1 2">AT_MEX2019</strain>
        <tissue evidence="1">Muscle</tissue>
    </source>
</reference>
<proteinExistence type="predicted"/>
<protein>
    <submittedName>
        <fullName evidence="1">Uncharacterized protein</fullName>
    </submittedName>
</protein>
<name>A0ABU7AHJ9_9TELE</name>
<gene>
    <name evidence="1" type="ORF">ATANTOWER_031721</name>
</gene>
<keyword evidence="2" id="KW-1185">Reference proteome</keyword>
<evidence type="ECO:0000313" key="2">
    <source>
        <dbReference type="Proteomes" id="UP001345963"/>
    </source>
</evidence>
<comment type="caution">
    <text evidence="1">The sequence shown here is derived from an EMBL/GenBank/DDBJ whole genome shotgun (WGS) entry which is preliminary data.</text>
</comment>
<evidence type="ECO:0000313" key="1">
    <source>
        <dbReference type="EMBL" id="MED6237686.1"/>
    </source>
</evidence>
<organism evidence="1 2">
    <name type="scientific">Ataeniobius toweri</name>
    <dbReference type="NCBI Taxonomy" id="208326"/>
    <lineage>
        <taxon>Eukaryota</taxon>
        <taxon>Metazoa</taxon>
        <taxon>Chordata</taxon>
        <taxon>Craniata</taxon>
        <taxon>Vertebrata</taxon>
        <taxon>Euteleostomi</taxon>
        <taxon>Actinopterygii</taxon>
        <taxon>Neopterygii</taxon>
        <taxon>Teleostei</taxon>
        <taxon>Neoteleostei</taxon>
        <taxon>Acanthomorphata</taxon>
        <taxon>Ovalentaria</taxon>
        <taxon>Atherinomorphae</taxon>
        <taxon>Cyprinodontiformes</taxon>
        <taxon>Goodeidae</taxon>
        <taxon>Ataeniobius</taxon>
    </lineage>
</organism>
<accession>A0ABU7AHJ9</accession>
<sequence length="102" mass="11283">MEYFVGTLWTPLVPTEHHTVADHVHFFMSIGTHLLMGTSRIMLHATKIKPFQPSFVDMIISSLSSNGLHSHQISVNRAALGCSETGDSLRRSSANTYITITV</sequence>
<dbReference type="Proteomes" id="UP001345963">
    <property type="component" value="Unassembled WGS sequence"/>
</dbReference>
<dbReference type="EMBL" id="JAHUTI010018843">
    <property type="protein sequence ID" value="MED6237686.1"/>
    <property type="molecule type" value="Genomic_DNA"/>
</dbReference>